<accession>A0A126SYE3</accession>
<dbReference type="GO" id="GO:0006105">
    <property type="term" value="P:succinate metabolic process"/>
    <property type="evidence" value="ECO:0007669"/>
    <property type="project" value="TreeGrafter"/>
</dbReference>
<organism evidence="6">
    <name type="scientific">uncultured bacterium UPO53</name>
    <dbReference type="NCBI Taxonomy" id="1776978"/>
    <lineage>
        <taxon>Bacteria</taxon>
        <taxon>environmental samples</taxon>
    </lineage>
</organism>
<dbReference type="Pfam" id="PF03937">
    <property type="entry name" value="Sdh5"/>
    <property type="match status" value="1"/>
</dbReference>
<dbReference type="InterPro" id="IPR036714">
    <property type="entry name" value="SDH_sf"/>
</dbReference>
<keyword evidence="4" id="KW-0963">Cytoplasm</keyword>
<dbReference type="PANTHER" id="PTHR39585">
    <property type="entry name" value="FAD ASSEMBLY FACTOR SDHE"/>
    <property type="match status" value="1"/>
</dbReference>
<reference evidence="6" key="1">
    <citation type="journal article" date="2016" name="Appl. Environ. Microbiol.">
        <title>Functional Metagenomics of a Biostimulated Petroleum-Contaminated Soil Reveals an Extraordinary Diversity of Extradiol Dioxygenases.</title>
        <authorList>
            <person name="Terron-Gonzalez L."/>
            <person name="Martin-Cabello G."/>
            <person name="Ferrer M."/>
            <person name="Santero E."/>
        </authorList>
    </citation>
    <scope>NUCLEOTIDE SEQUENCE</scope>
</reference>
<dbReference type="GO" id="GO:0005737">
    <property type="term" value="C:cytoplasm"/>
    <property type="evidence" value="ECO:0007669"/>
    <property type="project" value="UniProtKB-SubCell"/>
</dbReference>
<dbReference type="InterPro" id="IPR050531">
    <property type="entry name" value="SdhE_FAD_assembly_factor"/>
</dbReference>
<dbReference type="SUPFAM" id="SSF109910">
    <property type="entry name" value="YgfY-like"/>
    <property type="match status" value="1"/>
</dbReference>
<keyword evidence="5" id="KW-0143">Chaperone</keyword>
<protein>
    <recommendedName>
        <fullName evidence="3">FAD assembly factor SdhE</fullName>
    </recommendedName>
</protein>
<evidence type="ECO:0000256" key="3">
    <source>
        <dbReference type="ARBA" id="ARBA00019418"/>
    </source>
</evidence>
<dbReference type="Gene3D" id="1.10.150.250">
    <property type="entry name" value="Flavinator of succinate dehydrogenase"/>
    <property type="match status" value="1"/>
</dbReference>
<evidence type="ECO:0000313" key="6">
    <source>
        <dbReference type="EMBL" id="AMK59336.1"/>
    </source>
</evidence>
<dbReference type="AlphaFoldDB" id="A0A126SYE3"/>
<dbReference type="InterPro" id="IPR005631">
    <property type="entry name" value="SDH"/>
</dbReference>
<evidence type="ECO:0000256" key="2">
    <source>
        <dbReference type="ARBA" id="ARBA00008571"/>
    </source>
</evidence>
<evidence type="ECO:0000256" key="4">
    <source>
        <dbReference type="ARBA" id="ARBA00022490"/>
    </source>
</evidence>
<proteinExistence type="inferred from homology"/>
<comment type="subcellular location">
    <subcellularLocation>
        <location evidence="1">Cytoplasm</location>
    </subcellularLocation>
</comment>
<name>A0A126SYE3_9BACT</name>
<evidence type="ECO:0000256" key="1">
    <source>
        <dbReference type="ARBA" id="ARBA00004496"/>
    </source>
</evidence>
<dbReference type="EMBL" id="KU144981">
    <property type="protein sequence ID" value="AMK59336.1"/>
    <property type="molecule type" value="Genomic_DNA"/>
</dbReference>
<dbReference type="PANTHER" id="PTHR39585:SF1">
    <property type="entry name" value="FAD ASSEMBLY FACTOR SDHE"/>
    <property type="match status" value="1"/>
</dbReference>
<evidence type="ECO:0000256" key="5">
    <source>
        <dbReference type="ARBA" id="ARBA00023186"/>
    </source>
</evidence>
<sequence>MTELSAEERRLRWHCRRGLKELDVILGPFMDEHYPDLSPDDKILFARLVDGEDMDLFNWFMQQEKPADPGLERMVELILARLAR</sequence>
<comment type="similarity">
    <text evidence="2">Belongs to the SdhE FAD assembly factor family.</text>
</comment>